<dbReference type="AlphaFoldDB" id="A0A1H6Z7A3"/>
<accession>A0A1H6Z7A3</accession>
<evidence type="ECO:0000256" key="1">
    <source>
        <dbReference type="ARBA" id="ARBA00022723"/>
    </source>
</evidence>
<dbReference type="GO" id="GO:0046872">
    <property type="term" value="F:metal ion binding"/>
    <property type="evidence" value="ECO:0007669"/>
    <property type="project" value="UniProtKB-KW"/>
</dbReference>
<dbReference type="GO" id="GO:0051536">
    <property type="term" value="F:iron-sulfur cluster binding"/>
    <property type="evidence" value="ECO:0007669"/>
    <property type="project" value="UniProtKB-KW"/>
</dbReference>
<dbReference type="Pfam" id="PF13484">
    <property type="entry name" value="Fer4_16"/>
    <property type="match status" value="1"/>
</dbReference>
<dbReference type="EMBL" id="FNZK01000008">
    <property type="protein sequence ID" value="SEJ47874.1"/>
    <property type="molecule type" value="Genomic_DNA"/>
</dbReference>
<evidence type="ECO:0000259" key="4">
    <source>
        <dbReference type="PROSITE" id="PS51379"/>
    </source>
</evidence>
<dbReference type="Gene3D" id="3.30.70.20">
    <property type="match status" value="1"/>
</dbReference>
<proteinExistence type="predicted"/>
<evidence type="ECO:0000313" key="6">
    <source>
        <dbReference type="Proteomes" id="UP000199662"/>
    </source>
</evidence>
<dbReference type="Proteomes" id="UP000199662">
    <property type="component" value="Unassembled WGS sequence"/>
</dbReference>
<evidence type="ECO:0000313" key="5">
    <source>
        <dbReference type="EMBL" id="SEJ47874.1"/>
    </source>
</evidence>
<dbReference type="InterPro" id="IPR017900">
    <property type="entry name" value="4Fe4S_Fe_S_CS"/>
</dbReference>
<dbReference type="InterPro" id="IPR017896">
    <property type="entry name" value="4Fe4S_Fe-S-bd"/>
</dbReference>
<dbReference type="PANTHER" id="PTHR42827">
    <property type="entry name" value="IRON-SULFUR CLUSTER-BINDING PROTEIN-RELATED"/>
    <property type="match status" value="1"/>
</dbReference>
<keyword evidence="2" id="KW-0408">Iron</keyword>
<evidence type="ECO:0000256" key="3">
    <source>
        <dbReference type="ARBA" id="ARBA00023014"/>
    </source>
</evidence>
<gene>
    <name evidence="5" type="ORF">SAMN05660742_108135</name>
</gene>
<dbReference type="PANTHER" id="PTHR42827:SF1">
    <property type="entry name" value="IRON-SULFUR CLUSTER-BINDING PROTEIN"/>
    <property type="match status" value="1"/>
</dbReference>
<name>A0A1H6Z7A3_9FIRM</name>
<organism evidence="5 6">
    <name type="scientific">Propionispira arboris</name>
    <dbReference type="NCBI Taxonomy" id="84035"/>
    <lineage>
        <taxon>Bacteria</taxon>
        <taxon>Bacillati</taxon>
        <taxon>Bacillota</taxon>
        <taxon>Negativicutes</taxon>
        <taxon>Selenomonadales</taxon>
        <taxon>Selenomonadaceae</taxon>
        <taxon>Propionispira</taxon>
    </lineage>
</organism>
<evidence type="ECO:0000256" key="2">
    <source>
        <dbReference type="ARBA" id="ARBA00023004"/>
    </source>
</evidence>
<sequence length="222" mass="24999">MSIRAKISEIVSCKADAVWSVADIAYSDYKNDFSCAIVIAQRYSYFLTEAEYDEEKYNTILLETTRNLNKKIGSLKILLDSYQIKNYVPAAVQNDEINLRVPFSFKEAAVHAGLGWIGKSDVLVTKKFGPRVRLGAILLDYPFLTCAKPIKKSFCGDCQVCIKACPDQALYGIDWKPGLTREDLIDYKLCNLKRSGFFMEYGRKSACGHCILVCPWGLSKSK</sequence>
<dbReference type="RefSeq" id="WP_091831281.1">
    <property type="nucleotide sequence ID" value="NZ_FNZK01000008.1"/>
</dbReference>
<dbReference type="PROSITE" id="PS51379">
    <property type="entry name" value="4FE4S_FER_2"/>
    <property type="match status" value="1"/>
</dbReference>
<protein>
    <submittedName>
        <fullName evidence="5">4Fe-4S double cluster binding domain-containing protein</fullName>
    </submittedName>
</protein>
<keyword evidence="6" id="KW-1185">Reference proteome</keyword>
<feature type="domain" description="4Fe-4S ferredoxin-type" evidence="4">
    <location>
        <begin position="146"/>
        <end position="176"/>
    </location>
</feature>
<dbReference type="STRING" id="84035.SAMN05660742_108135"/>
<dbReference type="SUPFAM" id="SSF54862">
    <property type="entry name" value="4Fe-4S ferredoxins"/>
    <property type="match status" value="1"/>
</dbReference>
<keyword evidence="3" id="KW-0411">Iron-sulfur</keyword>
<keyword evidence="1" id="KW-0479">Metal-binding</keyword>
<reference evidence="5 6" key="1">
    <citation type="submission" date="2016-10" db="EMBL/GenBank/DDBJ databases">
        <authorList>
            <person name="de Groot N.N."/>
        </authorList>
    </citation>
    <scope>NUCLEOTIDE SEQUENCE [LARGE SCALE GENOMIC DNA]</scope>
    <source>
        <strain evidence="5 6">DSM 2179</strain>
    </source>
</reference>
<dbReference type="PROSITE" id="PS00198">
    <property type="entry name" value="4FE4S_FER_1"/>
    <property type="match status" value="1"/>
</dbReference>